<accession>A0A2N9FCD6</accession>
<feature type="compositionally biased region" description="Basic and acidic residues" evidence="1">
    <location>
        <begin position="97"/>
        <end position="108"/>
    </location>
</feature>
<evidence type="ECO:0000313" key="2">
    <source>
        <dbReference type="EMBL" id="SPC84680.1"/>
    </source>
</evidence>
<gene>
    <name evidence="2" type="ORF">FSB_LOCUS12562</name>
</gene>
<feature type="compositionally biased region" description="Low complexity" evidence="1">
    <location>
        <begin position="24"/>
        <end position="39"/>
    </location>
</feature>
<feature type="region of interest" description="Disordered" evidence="1">
    <location>
        <begin position="60"/>
        <end position="108"/>
    </location>
</feature>
<reference evidence="2" key="1">
    <citation type="submission" date="2018-02" db="EMBL/GenBank/DDBJ databases">
        <authorList>
            <person name="Cohen D.B."/>
            <person name="Kent A.D."/>
        </authorList>
    </citation>
    <scope>NUCLEOTIDE SEQUENCE</scope>
</reference>
<dbReference type="EMBL" id="OIVN01000726">
    <property type="protein sequence ID" value="SPC84680.1"/>
    <property type="molecule type" value="Genomic_DNA"/>
</dbReference>
<protein>
    <submittedName>
        <fullName evidence="2">Uncharacterized protein</fullName>
    </submittedName>
</protein>
<dbReference type="AlphaFoldDB" id="A0A2N9FCD6"/>
<feature type="compositionally biased region" description="Basic residues" evidence="1">
    <location>
        <begin position="1"/>
        <end position="23"/>
    </location>
</feature>
<organism evidence="2">
    <name type="scientific">Fagus sylvatica</name>
    <name type="common">Beechnut</name>
    <dbReference type="NCBI Taxonomy" id="28930"/>
    <lineage>
        <taxon>Eukaryota</taxon>
        <taxon>Viridiplantae</taxon>
        <taxon>Streptophyta</taxon>
        <taxon>Embryophyta</taxon>
        <taxon>Tracheophyta</taxon>
        <taxon>Spermatophyta</taxon>
        <taxon>Magnoliopsida</taxon>
        <taxon>eudicotyledons</taxon>
        <taxon>Gunneridae</taxon>
        <taxon>Pentapetalae</taxon>
        <taxon>rosids</taxon>
        <taxon>fabids</taxon>
        <taxon>Fagales</taxon>
        <taxon>Fagaceae</taxon>
        <taxon>Fagus</taxon>
    </lineage>
</organism>
<feature type="region of interest" description="Disordered" evidence="1">
    <location>
        <begin position="1"/>
        <end position="39"/>
    </location>
</feature>
<sequence length="108" mass="11853">MKKRKTVYGKNFRKPFSKTKHARSSSSRPPSLHSSSRPPSLLSALDLTLCSLLSAVPPSRATPSHLAVPSHPQPPLPAPIYFSHGKPPPLRSPSLTDRIRSDQDQILI</sequence>
<name>A0A2N9FCD6_FAGSY</name>
<evidence type="ECO:0000256" key="1">
    <source>
        <dbReference type="SAM" id="MobiDB-lite"/>
    </source>
</evidence>
<proteinExistence type="predicted"/>